<dbReference type="Proteomes" id="UP000077384">
    <property type="component" value="Unassembled WGS sequence"/>
</dbReference>
<accession>A0A168R7J2</accession>
<dbReference type="Proteomes" id="UP000093694">
    <property type="component" value="Unassembled WGS sequence"/>
</dbReference>
<protein>
    <recommendedName>
        <fullName evidence="5">HTH cro/C1-type domain-containing protein</fullName>
    </recommendedName>
</protein>
<organism evidence="1 3">
    <name type="scientific">Clostridium coskatii</name>
    <dbReference type="NCBI Taxonomy" id="1705578"/>
    <lineage>
        <taxon>Bacteria</taxon>
        <taxon>Bacillati</taxon>
        <taxon>Bacillota</taxon>
        <taxon>Clostridia</taxon>
        <taxon>Eubacteriales</taxon>
        <taxon>Clostridiaceae</taxon>
        <taxon>Clostridium</taxon>
    </lineage>
</organism>
<comment type="caution">
    <text evidence="1">The sequence shown here is derived from an EMBL/GenBank/DDBJ whole genome shotgun (WGS) entry which is preliminary data.</text>
</comment>
<evidence type="ECO:0000313" key="2">
    <source>
        <dbReference type="EMBL" id="OBR91071.1"/>
    </source>
</evidence>
<gene>
    <name evidence="2" type="ORF">CLCOS_36490</name>
    <name evidence="1" type="ORF">WX73_02115</name>
</gene>
<keyword evidence="4" id="KW-1185">Reference proteome</keyword>
<evidence type="ECO:0008006" key="5">
    <source>
        <dbReference type="Google" id="ProtNLM"/>
    </source>
</evidence>
<evidence type="ECO:0000313" key="3">
    <source>
        <dbReference type="Proteomes" id="UP000077384"/>
    </source>
</evidence>
<name>A0A168R7J2_9CLOT</name>
<dbReference type="PATRIC" id="fig|1705578.3.peg.2374"/>
<evidence type="ECO:0000313" key="1">
    <source>
        <dbReference type="EMBL" id="OAA90151.1"/>
    </source>
</evidence>
<sequence>MYEQEVVRRTLVRYCTKWGVKYNHIARTLHLSKCTISHFVNGDRNLRKINFDNLVSLLKKVNYL</sequence>
<dbReference type="EMBL" id="LROR01000082">
    <property type="protein sequence ID" value="OBR91071.1"/>
    <property type="molecule type" value="Genomic_DNA"/>
</dbReference>
<reference evidence="1 3" key="1">
    <citation type="journal article" date="2015" name="Biotechnol. Bioeng.">
        <title>Genome sequence and phenotypic characterization of Caulobacter segnis.</title>
        <authorList>
            <person name="Patel S."/>
            <person name="Fletcher B."/>
            <person name="Scott D.C."/>
            <person name="Ely B."/>
        </authorList>
    </citation>
    <scope>NUCLEOTIDE SEQUENCE [LARGE SCALE GENOMIC DNA]</scope>
    <source>
        <strain evidence="1 3">PS02</strain>
    </source>
</reference>
<reference evidence="2 4" key="2">
    <citation type="journal article" date="2016" name="Front. Microbiol.">
        <title>Industrial Acetogenic Biocatalysts: A Comparative Metabolic and Genomic Analysis.</title>
        <authorList>
            <person name="Bengelsdorf F."/>
            <person name="Poehlein A."/>
            <person name="Sonja S."/>
            <person name="Erz C."/>
            <person name="Hummel T."/>
            <person name="Hoffmeister S."/>
            <person name="Daniel R."/>
            <person name="Durre P."/>
        </authorList>
    </citation>
    <scope>NUCLEOTIDE SEQUENCE [LARGE SCALE GENOMIC DNA]</scope>
    <source>
        <strain evidence="2 4">PTA-10522</strain>
    </source>
</reference>
<dbReference type="EMBL" id="LITQ01000031">
    <property type="protein sequence ID" value="OAA90151.1"/>
    <property type="molecule type" value="Genomic_DNA"/>
</dbReference>
<proteinExistence type="predicted"/>
<dbReference type="AlphaFoldDB" id="A0A168R7J2"/>
<evidence type="ECO:0000313" key="4">
    <source>
        <dbReference type="Proteomes" id="UP000093694"/>
    </source>
</evidence>